<feature type="compositionally biased region" description="Polar residues" evidence="1">
    <location>
        <begin position="1"/>
        <end position="20"/>
    </location>
</feature>
<keyword evidence="3" id="KW-1185">Reference proteome</keyword>
<evidence type="ECO:0000256" key="1">
    <source>
        <dbReference type="SAM" id="MobiDB-lite"/>
    </source>
</evidence>
<gene>
    <name evidence="2" type="ORF">N4261_02690</name>
</gene>
<organism evidence="2 3">
    <name type="scientific">Roseateles amylovorans</name>
    <dbReference type="NCBI Taxonomy" id="2978473"/>
    <lineage>
        <taxon>Bacteria</taxon>
        <taxon>Pseudomonadati</taxon>
        <taxon>Pseudomonadota</taxon>
        <taxon>Betaproteobacteria</taxon>
        <taxon>Burkholderiales</taxon>
        <taxon>Sphaerotilaceae</taxon>
        <taxon>Roseateles</taxon>
    </lineage>
</organism>
<sequence>MLNFPTSFHDQTASSSQSGPSCDERVPLAAAGGPPRDEVDVPVVWRLHDYGNEERLQANLLIMDGMKHGNPRLELHRLSLNALPAFRLWPELSVLDLGFNRLKSVELSIPPWPQSIELLLDANPGMPHGGRARVVFDPGRPPEVLDERHQPWPFPIGLGVDPWGSPRVTISMAAPAIAPVMEHPPYRPFPVIATATASTGVQVSHPARAELGVAMAPVVPIMSPMGPPRTTAMPVPRRQSMRLEELRSLAVEVARRRGESKESFARRLLLSVWDQRCSVTARQVELVTKLSEDDAKSLVHTRRCRGALNVLRKFPAMEGESDAAHLERLRRLDPRCYWGLLAFFPSLRGRFLAPDSPPSTHEH</sequence>
<protein>
    <recommendedName>
        <fullName evidence="4">Leucine-rich repeat domain-containing protein</fullName>
    </recommendedName>
</protein>
<name>A0ABY6B0Z1_9BURK</name>
<accession>A0ABY6B0Z1</accession>
<dbReference type="EMBL" id="CP104562">
    <property type="protein sequence ID" value="UXH78867.1"/>
    <property type="molecule type" value="Genomic_DNA"/>
</dbReference>
<evidence type="ECO:0008006" key="4">
    <source>
        <dbReference type="Google" id="ProtNLM"/>
    </source>
</evidence>
<proteinExistence type="predicted"/>
<feature type="region of interest" description="Disordered" evidence="1">
    <location>
        <begin position="1"/>
        <end position="35"/>
    </location>
</feature>
<reference evidence="2" key="1">
    <citation type="submission" date="2022-10" db="EMBL/GenBank/DDBJ databases">
        <title>Characterization and whole genome sequencing of a new Roseateles species, isolated from fresh water.</title>
        <authorList>
            <person name="Guliayeva D.Y."/>
            <person name="Akhremchuk A.E."/>
            <person name="Sikolenko M.A."/>
            <person name="Valentovich L.N."/>
            <person name="Sidarenka A.V."/>
        </authorList>
    </citation>
    <scope>NUCLEOTIDE SEQUENCE</scope>
    <source>
        <strain evidence="2">BIM B-1768</strain>
    </source>
</reference>
<dbReference type="Proteomes" id="UP001064933">
    <property type="component" value="Chromosome"/>
</dbReference>
<dbReference type="RefSeq" id="WP_261758698.1">
    <property type="nucleotide sequence ID" value="NZ_CP104562.2"/>
</dbReference>
<evidence type="ECO:0000313" key="2">
    <source>
        <dbReference type="EMBL" id="UXH78867.1"/>
    </source>
</evidence>
<evidence type="ECO:0000313" key="3">
    <source>
        <dbReference type="Proteomes" id="UP001064933"/>
    </source>
</evidence>